<dbReference type="AlphaFoldDB" id="A0A9P6A5E0"/>
<accession>A0A9P6A5E0</accession>
<protein>
    <recommendedName>
        <fullName evidence="4">Chromo domain-containing protein</fullName>
    </recommendedName>
</protein>
<feature type="region of interest" description="Disordered" evidence="3">
    <location>
        <begin position="1"/>
        <end position="38"/>
    </location>
</feature>
<keyword evidence="2" id="KW-0539">Nucleus</keyword>
<dbReference type="InterPro" id="IPR016197">
    <property type="entry name" value="Chromo-like_dom_sf"/>
</dbReference>
<dbReference type="SMART" id="SM00300">
    <property type="entry name" value="ChSh"/>
    <property type="match status" value="1"/>
</dbReference>
<comment type="caution">
    <text evidence="5">The sequence shown here is derived from an EMBL/GenBank/DDBJ whole genome shotgun (WGS) entry which is preliminary data.</text>
</comment>
<dbReference type="GO" id="GO:0005634">
    <property type="term" value="C:nucleus"/>
    <property type="evidence" value="ECO:0007669"/>
    <property type="project" value="UniProtKB-SubCell"/>
</dbReference>
<evidence type="ECO:0000259" key="4">
    <source>
        <dbReference type="PROSITE" id="PS50013"/>
    </source>
</evidence>
<dbReference type="InterPro" id="IPR000953">
    <property type="entry name" value="Chromo/chromo_shadow_dom"/>
</dbReference>
<dbReference type="SUPFAM" id="SSF54160">
    <property type="entry name" value="Chromo domain-like"/>
    <property type="match status" value="2"/>
</dbReference>
<gene>
    <name evidence="5" type="ORF">BDN71DRAFT_1441670</name>
</gene>
<evidence type="ECO:0000313" key="6">
    <source>
        <dbReference type="Proteomes" id="UP000807025"/>
    </source>
</evidence>
<feature type="region of interest" description="Disordered" evidence="3">
    <location>
        <begin position="92"/>
        <end position="164"/>
    </location>
</feature>
<feature type="domain" description="Chromo" evidence="4">
    <location>
        <begin position="38"/>
        <end position="100"/>
    </location>
</feature>
<evidence type="ECO:0000256" key="2">
    <source>
        <dbReference type="ARBA" id="ARBA00023242"/>
    </source>
</evidence>
<dbReference type="PANTHER" id="PTHR22812">
    <property type="entry name" value="CHROMOBOX PROTEIN"/>
    <property type="match status" value="1"/>
</dbReference>
<reference evidence="5" key="1">
    <citation type="submission" date="2020-11" db="EMBL/GenBank/DDBJ databases">
        <authorList>
            <consortium name="DOE Joint Genome Institute"/>
            <person name="Ahrendt S."/>
            <person name="Riley R."/>
            <person name="Andreopoulos W."/>
            <person name="Labutti K."/>
            <person name="Pangilinan J."/>
            <person name="Ruiz-Duenas F.J."/>
            <person name="Barrasa J.M."/>
            <person name="Sanchez-Garcia M."/>
            <person name="Camarero S."/>
            <person name="Miyauchi S."/>
            <person name="Serrano A."/>
            <person name="Linde D."/>
            <person name="Babiker R."/>
            <person name="Drula E."/>
            <person name="Ayuso-Fernandez I."/>
            <person name="Pacheco R."/>
            <person name="Padilla G."/>
            <person name="Ferreira P."/>
            <person name="Barriuso J."/>
            <person name="Kellner H."/>
            <person name="Castanera R."/>
            <person name="Alfaro M."/>
            <person name="Ramirez L."/>
            <person name="Pisabarro A.G."/>
            <person name="Kuo A."/>
            <person name="Tritt A."/>
            <person name="Lipzen A."/>
            <person name="He G."/>
            <person name="Yan M."/>
            <person name="Ng V."/>
            <person name="Cullen D."/>
            <person name="Martin F."/>
            <person name="Rosso M.-N."/>
            <person name="Henrissat B."/>
            <person name="Hibbett D."/>
            <person name="Martinez A.T."/>
            <person name="Grigoriev I.V."/>
        </authorList>
    </citation>
    <scope>NUCLEOTIDE SEQUENCE</scope>
    <source>
        <strain evidence="5">ATCC 90797</strain>
    </source>
</reference>
<dbReference type="InterPro" id="IPR008251">
    <property type="entry name" value="Chromo_shadow_dom"/>
</dbReference>
<evidence type="ECO:0000256" key="1">
    <source>
        <dbReference type="ARBA" id="ARBA00004123"/>
    </source>
</evidence>
<keyword evidence="6" id="KW-1185">Reference proteome</keyword>
<dbReference type="Pfam" id="PF01393">
    <property type="entry name" value="Chromo_shadow"/>
    <property type="match status" value="1"/>
</dbReference>
<dbReference type="InterPro" id="IPR023780">
    <property type="entry name" value="Chromo_domain"/>
</dbReference>
<proteinExistence type="predicted"/>
<dbReference type="InterPro" id="IPR051219">
    <property type="entry name" value="Heterochromatin_chromo-domain"/>
</dbReference>
<dbReference type="SMART" id="SM00298">
    <property type="entry name" value="CHROMO"/>
    <property type="match status" value="1"/>
</dbReference>
<feature type="compositionally biased region" description="Basic and acidic residues" evidence="3">
    <location>
        <begin position="138"/>
        <end position="148"/>
    </location>
</feature>
<dbReference type="EMBL" id="MU154531">
    <property type="protein sequence ID" value="KAF9499541.1"/>
    <property type="molecule type" value="Genomic_DNA"/>
</dbReference>
<dbReference type="OrthoDB" id="433924at2759"/>
<dbReference type="GO" id="GO:0006338">
    <property type="term" value="P:chromatin remodeling"/>
    <property type="evidence" value="ECO:0007669"/>
    <property type="project" value="UniProtKB-ARBA"/>
</dbReference>
<dbReference type="Proteomes" id="UP000807025">
    <property type="component" value="Unassembled WGS sequence"/>
</dbReference>
<evidence type="ECO:0000256" key="3">
    <source>
        <dbReference type="SAM" id="MobiDB-lite"/>
    </source>
</evidence>
<dbReference type="Pfam" id="PF00385">
    <property type="entry name" value="Chromo"/>
    <property type="match status" value="1"/>
</dbReference>
<name>A0A9P6A5E0_PLEER</name>
<dbReference type="PROSITE" id="PS50013">
    <property type="entry name" value="CHROMO_2"/>
    <property type="match status" value="1"/>
</dbReference>
<organism evidence="5 6">
    <name type="scientific">Pleurotus eryngii</name>
    <name type="common">Boletus of the steppes</name>
    <dbReference type="NCBI Taxonomy" id="5323"/>
    <lineage>
        <taxon>Eukaryota</taxon>
        <taxon>Fungi</taxon>
        <taxon>Dikarya</taxon>
        <taxon>Basidiomycota</taxon>
        <taxon>Agaricomycotina</taxon>
        <taxon>Agaricomycetes</taxon>
        <taxon>Agaricomycetidae</taxon>
        <taxon>Agaricales</taxon>
        <taxon>Pleurotineae</taxon>
        <taxon>Pleurotaceae</taxon>
        <taxon>Pleurotus</taxon>
    </lineage>
</organism>
<sequence length="247" mass="27145">MARAASVADSDDQPIAETGTDNEAGNEETPGSEGEEEYEIEEIIEAKKGMFSGGRVGYLVKWKGYSSEHNSWVDERDAGNAADLIDTFWKKQNAAKARRKSGASESASRAPARDWQKSNLSGDESAVTTTKKRGRTSKAADAEGDTRTTKKAKKPANGKAQTVADAKDNDDISVGNMNQYTDMPDWEPLIQSVDTVCSTEEGLLEVFFTLNSGERVKEASKICKERFPNKLIDFYEAHLKWRSVDSS</sequence>
<comment type="subcellular location">
    <subcellularLocation>
        <location evidence="1">Nucleus</location>
    </subcellularLocation>
</comment>
<evidence type="ECO:0000313" key="5">
    <source>
        <dbReference type="EMBL" id="KAF9499541.1"/>
    </source>
</evidence>
<feature type="compositionally biased region" description="Polar residues" evidence="3">
    <location>
        <begin position="117"/>
        <end position="129"/>
    </location>
</feature>
<dbReference type="Gene3D" id="2.40.50.40">
    <property type="match status" value="2"/>
</dbReference>